<dbReference type="Pfam" id="PF01575">
    <property type="entry name" value="MaoC_dehydratas"/>
    <property type="match status" value="1"/>
</dbReference>
<dbReference type="InterPro" id="IPR029069">
    <property type="entry name" value="HotDog_dom_sf"/>
</dbReference>
<organism evidence="3 4">
    <name type="scientific">Gordonia terrae</name>
    <dbReference type="NCBI Taxonomy" id="2055"/>
    <lineage>
        <taxon>Bacteria</taxon>
        <taxon>Bacillati</taxon>
        <taxon>Actinomycetota</taxon>
        <taxon>Actinomycetes</taxon>
        <taxon>Mycobacteriales</taxon>
        <taxon>Gordoniaceae</taxon>
        <taxon>Gordonia</taxon>
    </lineage>
</organism>
<evidence type="ECO:0000313" key="3">
    <source>
        <dbReference type="EMBL" id="AWO82921.1"/>
    </source>
</evidence>
<reference evidence="3 4" key="1">
    <citation type="submission" date="2018-05" db="EMBL/GenBank/DDBJ databases">
        <title>Complete genome sequence of Gordonia terrae NRRL B-16283.</title>
        <authorList>
            <person name="Garlena R.A."/>
            <person name="Russell D.A."/>
            <person name="Hatfull G.F."/>
        </authorList>
    </citation>
    <scope>NUCLEOTIDE SEQUENCE [LARGE SCALE GENOMIC DNA]</scope>
    <source>
        <strain evidence="3 4">NRRL B-16283</strain>
    </source>
</reference>
<evidence type="ECO:0000313" key="4">
    <source>
        <dbReference type="Proteomes" id="UP000247118"/>
    </source>
</evidence>
<name>A0AAD0K556_9ACTN</name>
<gene>
    <name evidence="3" type="ORF">DLJ61_04630</name>
</gene>
<dbReference type="PANTHER" id="PTHR43664:SF1">
    <property type="entry name" value="BETA-METHYLMALYL-COA DEHYDRATASE"/>
    <property type="match status" value="1"/>
</dbReference>
<comment type="similarity">
    <text evidence="1">Belongs to the enoyl-CoA hydratase/isomerase family.</text>
</comment>
<dbReference type="InterPro" id="IPR052342">
    <property type="entry name" value="MCH/BMMD"/>
</dbReference>
<dbReference type="KEGG" id="gta:BCM27_04590"/>
<evidence type="ECO:0000256" key="1">
    <source>
        <dbReference type="ARBA" id="ARBA00005254"/>
    </source>
</evidence>
<dbReference type="Proteomes" id="UP000247118">
    <property type="component" value="Chromosome"/>
</dbReference>
<dbReference type="Gene3D" id="3.10.129.10">
    <property type="entry name" value="Hotdog Thioesterase"/>
    <property type="match status" value="1"/>
</dbReference>
<dbReference type="AlphaFoldDB" id="A0AAD0K556"/>
<dbReference type="EMBL" id="CP029604">
    <property type="protein sequence ID" value="AWO82921.1"/>
    <property type="molecule type" value="Genomic_DNA"/>
</dbReference>
<accession>A0AAD0K556</accession>
<sequence>MVTPHPTRPDGLWLDDLHEGMSFASDTYEMTAESIIAFATEFDPQPFHVDAESAEGTFFDGLVASGWHTAAVTMRLLINGLPIATGIVGGGGELSWPSAATDGDVLRVEGAVTRITRSRSRPEQAWVVVEHRTVNQRDEVRQTNSSRLLVWQRPRAGGNA</sequence>
<protein>
    <submittedName>
        <fullName evidence="3">Dehydratase</fullName>
    </submittedName>
</protein>
<evidence type="ECO:0000259" key="2">
    <source>
        <dbReference type="Pfam" id="PF01575"/>
    </source>
</evidence>
<dbReference type="InterPro" id="IPR002539">
    <property type="entry name" value="MaoC-like_dom"/>
</dbReference>
<dbReference type="PANTHER" id="PTHR43664">
    <property type="entry name" value="MONOAMINE OXIDASE-RELATED"/>
    <property type="match status" value="1"/>
</dbReference>
<proteinExistence type="inferred from homology"/>
<dbReference type="SUPFAM" id="SSF54637">
    <property type="entry name" value="Thioesterase/thiol ester dehydrase-isomerase"/>
    <property type="match status" value="1"/>
</dbReference>
<feature type="domain" description="MaoC-like" evidence="2">
    <location>
        <begin position="26"/>
        <end position="120"/>
    </location>
</feature>